<organism evidence="1 2">
    <name type="scientific">Theobroma cacao</name>
    <name type="common">Cacao</name>
    <name type="synonym">Cocoa</name>
    <dbReference type="NCBI Taxonomy" id="3641"/>
    <lineage>
        <taxon>Eukaryota</taxon>
        <taxon>Viridiplantae</taxon>
        <taxon>Streptophyta</taxon>
        <taxon>Embryophyta</taxon>
        <taxon>Tracheophyta</taxon>
        <taxon>Spermatophyta</taxon>
        <taxon>Magnoliopsida</taxon>
        <taxon>eudicotyledons</taxon>
        <taxon>Gunneridae</taxon>
        <taxon>Pentapetalae</taxon>
        <taxon>rosids</taxon>
        <taxon>malvids</taxon>
        <taxon>Malvales</taxon>
        <taxon>Malvaceae</taxon>
        <taxon>Byttnerioideae</taxon>
        <taxon>Theobroma</taxon>
    </lineage>
</organism>
<name>A0A061GVP3_THECC</name>
<dbReference type="AlphaFoldDB" id="A0A061GVP3"/>
<dbReference type="InParanoid" id="A0A061GVP3"/>
<accession>A0A061GVP3</accession>
<proteinExistence type="predicted"/>
<dbReference type="EMBL" id="CM001887">
    <property type="protein sequence ID" value="EOY33571.1"/>
    <property type="molecule type" value="Genomic_DNA"/>
</dbReference>
<gene>
    <name evidence="1" type="ORF">TCM_041516</name>
</gene>
<dbReference type="Gramene" id="EOY33571">
    <property type="protein sequence ID" value="EOY33571"/>
    <property type="gene ID" value="TCM_041516"/>
</dbReference>
<evidence type="ECO:0000313" key="2">
    <source>
        <dbReference type="Proteomes" id="UP000026915"/>
    </source>
</evidence>
<reference evidence="1 2" key="1">
    <citation type="journal article" date="2013" name="Genome Biol.">
        <title>The genome sequence of the most widely cultivated cacao type and its use to identify candidate genes regulating pod color.</title>
        <authorList>
            <person name="Motamayor J.C."/>
            <person name="Mockaitis K."/>
            <person name="Schmutz J."/>
            <person name="Haiminen N."/>
            <person name="Iii D.L."/>
            <person name="Cornejo O."/>
            <person name="Findley S.D."/>
            <person name="Zheng P."/>
            <person name="Utro F."/>
            <person name="Royaert S."/>
            <person name="Saski C."/>
            <person name="Jenkins J."/>
            <person name="Podicheti R."/>
            <person name="Zhao M."/>
            <person name="Scheffler B.E."/>
            <person name="Stack J.C."/>
            <person name="Feltus F.A."/>
            <person name="Mustiga G.M."/>
            <person name="Amores F."/>
            <person name="Phillips W."/>
            <person name="Marelli J.P."/>
            <person name="May G.D."/>
            <person name="Shapiro H."/>
            <person name="Ma J."/>
            <person name="Bustamante C.D."/>
            <person name="Schnell R.J."/>
            <person name="Main D."/>
            <person name="Gilbert D."/>
            <person name="Parida L."/>
            <person name="Kuhn D.N."/>
        </authorList>
    </citation>
    <scope>NUCLEOTIDE SEQUENCE [LARGE SCALE GENOMIC DNA]</scope>
    <source>
        <strain evidence="2">cv. Matina 1-6</strain>
    </source>
</reference>
<sequence length="61" mass="6673">MDERMPCTEIVVATGNWQLATGRCAIYCSLGLAIIIREGASCHIHSYWCPQPLTPSFLSGC</sequence>
<keyword evidence="2" id="KW-1185">Reference proteome</keyword>
<dbReference type="Proteomes" id="UP000026915">
    <property type="component" value="Chromosome 9"/>
</dbReference>
<evidence type="ECO:0000313" key="1">
    <source>
        <dbReference type="EMBL" id="EOY33571.1"/>
    </source>
</evidence>
<protein>
    <submittedName>
        <fullName evidence="1">Uncharacterized protein</fullName>
    </submittedName>
</protein>
<dbReference type="HOGENOM" id="CLU_2927288_0_0_1"/>